<sequence length="234" mass="25704">MMPSHSNLSLLCALAVALVGCGPPSGYRAAETAYQNGEYQKAIELFTEVAKSSDNPAIYGNRANCYSSLGDIDAALKDYATAIEKATEATGDPNDPNLAYFYYNRGYACELAGKYKQAVDDYEKTIALNTAYPDAKNNLAWVLATCPEKKFRNPKRAIEVAILECEMSEWKNGFAIDTLAAAYAAADDFPKAIERQEQAIALVEDEAAKKELAERLRLYQNKKPFVDSPPEKKG</sequence>
<dbReference type="SUPFAM" id="SSF48452">
    <property type="entry name" value="TPR-like"/>
    <property type="match status" value="1"/>
</dbReference>
<keyword evidence="5" id="KW-0732">Signal</keyword>
<dbReference type="eggNOG" id="COG0457">
    <property type="taxonomic scope" value="Bacteria"/>
</dbReference>
<accession>A3ZPP4</accession>
<evidence type="ECO:0000256" key="3">
    <source>
        <dbReference type="PROSITE-ProRule" id="PRU00339"/>
    </source>
</evidence>
<dbReference type="AlphaFoldDB" id="A3ZPP4"/>
<feature type="repeat" description="TPR" evidence="3">
    <location>
        <begin position="99"/>
        <end position="132"/>
    </location>
</feature>
<dbReference type="InterPro" id="IPR019734">
    <property type="entry name" value="TPR_rpt"/>
</dbReference>
<keyword evidence="1" id="KW-0677">Repeat</keyword>
<evidence type="ECO:0000256" key="2">
    <source>
        <dbReference type="ARBA" id="ARBA00022803"/>
    </source>
</evidence>
<organism evidence="6 7">
    <name type="scientific">Blastopirellula marina DSM 3645</name>
    <dbReference type="NCBI Taxonomy" id="314230"/>
    <lineage>
        <taxon>Bacteria</taxon>
        <taxon>Pseudomonadati</taxon>
        <taxon>Planctomycetota</taxon>
        <taxon>Planctomycetia</taxon>
        <taxon>Pirellulales</taxon>
        <taxon>Pirellulaceae</taxon>
        <taxon>Blastopirellula</taxon>
    </lineage>
</organism>
<protein>
    <recommendedName>
        <fullName evidence="8">Tetratricopeptide repeat protein</fullName>
    </recommendedName>
</protein>
<dbReference type="Proteomes" id="UP000004358">
    <property type="component" value="Unassembled WGS sequence"/>
</dbReference>
<evidence type="ECO:0000313" key="7">
    <source>
        <dbReference type="Proteomes" id="UP000004358"/>
    </source>
</evidence>
<comment type="caution">
    <text evidence="6">The sequence shown here is derived from an EMBL/GenBank/DDBJ whole genome shotgun (WGS) entry which is preliminary data.</text>
</comment>
<dbReference type="Pfam" id="PF13424">
    <property type="entry name" value="TPR_12"/>
    <property type="match status" value="1"/>
</dbReference>
<dbReference type="PROSITE" id="PS50005">
    <property type="entry name" value="TPR"/>
    <property type="match status" value="1"/>
</dbReference>
<dbReference type="Gene3D" id="1.25.40.10">
    <property type="entry name" value="Tetratricopeptide repeat domain"/>
    <property type="match status" value="1"/>
</dbReference>
<dbReference type="EMBL" id="AANZ01000004">
    <property type="protein sequence ID" value="EAQ81722.1"/>
    <property type="molecule type" value="Genomic_DNA"/>
</dbReference>
<dbReference type="STRING" id="314230.DSM3645_29112"/>
<feature type="coiled-coil region" evidence="4">
    <location>
        <begin position="193"/>
        <end position="222"/>
    </location>
</feature>
<dbReference type="RefSeq" id="WP_002653713.1">
    <property type="nucleotide sequence ID" value="NZ_CH672376.1"/>
</dbReference>
<evidence type="ECO:0008006" key="8">
    <source>
        <dbReference type="Google" id="ProtNLM"/>
    </source>
</evidence>
<evidence type="ECO:0000313" key="6">
    <source>
        <dbReference type="EMBL" id="EAQ81722.1"/>
    </source>
</evidence>
<proteinExistence type="predicted"/>
<gene>
    <name evidence="6" type="ORF">DSM3645_29112</name>
</gene>
<feature type="chain" id="PRO_5002665184" description="Tetratricopeptide repeat protein" evidence="5">
    <location>
        <begin position="30"/>
        <end position="234"/>
    </location>
</feature>
<dbReference type="HOGENOM" id="CLU_1183183_0_0_0"/>
<dbReference type="PANTHER" id="PTHR44858">
    <property type="entry name" value="TETRATRICOPEPTIDE REPEAT PROTEIN 6"/>
    <property type="match status" value="1"/>
</dbReference>
<dbReference type="PANTHER" id="PTHR44858:SF1">
    <property type="entry name" value="UDP-N-ACETYLGLUCOSAMINE--PEPTIDE N-ACETYLGLUCOSAMINYLTRANSFERASE SPINDLY-RELATED"/>
    <property type="match status" value="1"/>
</dbReference>
<dbReference type="InterPro" id="IPR050498">
    <property type="entry name" value="Ycf3"/>
</dbReference>
<dbReference type="OrthoDB" id="229305at2"/>
<evidence type="ECO:0000256" key="4">
    <source>
        <dbReference type="SAM" id="Coils"/>
    </source>
</evidence>
<reference evidence="6 7" key="1">
    <citation type="submission" date="2006-02" db="EMBL/GenBank/DDBJ databases">
        <authorList>
            <person name="Amann R."/>
            <person name="Ferriera S."/>
            <person name="Johnson J."/>
            <person name="Kravitz S."/>
            <person name="Halpern A."/>
            <person name="Remington K."/>
            <person name="Beeson K."/>
            <person name="Tran B."/>
            <person name="Rogers Y.-H."/>
            <person name="Friedman R."/>
            <person name="Venter J.C."/>
        </authorList>
    </citation>
    <scope>NUCLEOTIDE SEQUENCE [LARGE SCALE GENOMIC DNA]</scope>
    <source>
        <strain evidence="6 7">DSM 3645</strain>
    </source>
</reference>
<name>A3ZPP4_9BACT</name>
<evidence type="ECO:0000256" key="1">
    <source>
        <dbReference type="ARBA" id="ARBA00022737"/>
    </source>
</evidence>
<dbReference type="InterPro" id="IPR011990">
    <property type="entry name" value="TPR-like_helical_dom_sf"/>
</dbReference>
<keyword evidence="4" id="KW-0175">Coiled coil</keyword>
<dbReference type="SMART" id="SM00028">
    <property type="entry name" value="TPR"/>
    <property type="match status" value="3"/>
</dbReference>
<feature type="signal peptide" evidence="5">
    <location>
        <begin position="1"/>
        <end position="29"/>
    </location>
</feature>
<evidence type="ECO:0000256" key="5">
    <source>
        <dbReference type="SAM" id="SignalP"/>
    </source>
</evidence>
<keyword evidence="2 3" id="KW-0802">TPR repeat</keyword>